<dbReference type="Proteomes" id="UP001162031">
    <property type="component" value="Unassembled WGS sequence"/>
</dbReference>
<name>A0AAV0V1I6_HYABA</name>
<evidence type="ECO:0000313" key="2">
    <source>
        <dbReference type="Proteomes" id="UP001162031"/>
    </source>
</evidence>
<dbReference type="InterPro" id="IPR002110">
    <property type="entry name" value="Ankyrin_rpt"/>
</dbReference>
<dbReference type="PANTHER" id="PTHR46586:SF3">
    <property type="entry name" value="ANKYRIN REPEAT-CONTAINING PROTEIN"/>
    <property type="match status" value="1"/>
</dbReference>
<evidence type="ECO:0008006" key="3">
    <source>
        <dbReference type="Google" id="ProtNLM"/>
    </source>
</evidence>
<keyword evidence="2" id="KW-1185">Reference proteome</keyword>
<dbReference type="InterPro" id="IPR036770">
    <property type="entry name" value="Ankyrin_rpt-contain_sf"/>
</dbReference>
<proteinExistence type="predicted"/>
<dbReference type="Gene3D" id="1.25.40.20">
    <property type="entry name" value="Ankyrin repeat-containing domain"/>
    <property type="match status" value="3"/>
</dbReference>
<dbReference type="AlphaFoldDB" id="A0AAV0V1I6"/>
<dbReference type="PANTHER" id="PTHR46586">
    <property type="entry name" value="ANKYRIN REPEAT-CONTAINING PROTEIN"/>
    <property type="match status" value="1"/>
</dbReference>
<dbReference type="SUPFAM" id="SSF48403">
    <property type="entry name" value="Ankyrin repeat"/>
    <property type="match status" value="1"/>
</dbReference>
<accession>A0AAV0V1I6</accession>
<dbReference type="InterPro" id="IPR052050">
    <property type="entry name" value="SecEffector_AnkRepeat"/>
</dbReference>
<comment type="caution">
    <text evidence="1">The sequence shown here is derived from an EMBL/GenBank/DDBJ whole genome shotgun (WGS) entry which is preliminary data.</text>
</comment>
<reference evidence="1" key="1">
    <citation type="submission" date="2022-12" db="EMBL/GenBank/DDBJ databases">
        <authorList>
            <person name="Webb A."/>
        </authorList>
    </citation>
    <scope>NUCLEOTIDE SEQUENCE</scope>
    <source>
        <strain evidence="1">Hp1</strain>
    </source>
</reference>
<protein>
    <recommendedName>
        <fullName evidence="3">RxLR effector candidate protein</fullName>
    </recommendedName>
</protein>
<sequence length="634" mass="69604">MTPSSPHISPLACSHEQAAATRVLTNRSLFRHIMNFIDGVPGSVMSLVIDAQQKNTDVPWSSVKGSLSRAVIQRGDLATLIHLKTLSTTKRFQSSPELAFTIETIRCAIEFGRLEILKYLVDTGILHGNTSGRRTETLIDGATLMGWAVQYSDVLASTPKLDIIEWVADNYSTSVLMQVKAEDLCRASASVLMFLQSRELATSGFEDPRLVDFVAAMGKIEELKILLDRGDEETVVARCTSNAMDEAATNGHLAIVQYLHCHRTEGCTVKAMDGAARNGHLEVVQFLHTQRTEGCTVAAMNGAAHNGHLDVVQYLHSHRSEGCSAAAMDGAAARGFLDVVRFLHESRNEGCTTKAMDGAAQSGHLEIVEYLHTKRKDGCTTDAMDGAALVGGLPIVTFLHENRKEGCTTRAIDGAAWRGHLDVVKFLVAKRSEGCTFKAIDYACQNGYLEIVRVLHEQGRALCSTAAMDTAASGGHAEIVQYLHENRVEGCTKDAMTNAAINGHSKVVLFLCKHRHEGPHEFALERAAGLGNFECVDALMRYTIRGCLFEARSAAIQAGHTHVAELLSSWINPDVRTCSSMRYHVLPGPRWCQRHTQRNSEGGVYPSEAVKASQIERYSNELKVSGWWRWFRKI</sequence>
<dbReference type="EMBL" id="CANTFL010001471">
    <property type="protein sequence ID" value="CAI5742557.1"/>
    <property type="molecule type" value="Genomic_DNA"/>
</dbReference>
<evidence type="ECO:0000313" key="1">
    <source>
        <dbReference type="EMBL" id="CAI5742557.1"/>
    </source>
</evidence>
<dbReference type="Pfam" id="PF12796">
    <property type="entry name" value="Ank_2"/>
    <property type="match status" value="2"/>
</dbReference>
<gene>
    <name evidence="1" type="ORF">HBR001_LOCUS9043</name>
</gene>
<organism evidence="1 2">
    <name type="scientific">Hyaloperonospora brassicae</name>
    <name type="common">Brassica downy mildew</name>
    <name type="synonym">Peronospora brassicae</name>
    <dbReference type="NCBI Taxonomy" id="162125"/>
    <lineage>
        <taxon>Eukaryota</taxon>
        <taxon>Sar</taxon>
        <taxon>Stramenopiles</taxon>
        <taxon>Oomycota</taxon>
        <taxon>Peronosporomycetes</taxon>
        <taxon>Peronosporales</taxon>
        <taxon>Peronosporaceae</taxon>
        <taxon>Hyaloperonospora</taxon>
    </lineage>
</organism>